<evidence type="ECO:0000256" key="1">
    <source>
        <dbReference type="SAM" id="MobiDB-lite"/>
    </source>
</evidence>
<name>A0A383B5W9_9ZZZZ</name>
<gene>
    <name evidence="2" type="ORF">METZ01_LOCUS468067</name>
</gene>
<feature type="compositionally biased region" description="Basic and acidic residues" evidence="1">
    <location>
        <begin position="15"/>
        <end position="33"/>
    </location>
</feature>
<dbReference type="AlphaFoldDB" id="A0A383B5W9"/>
<evidence type="ECO:0000313" key="2">
    <source>
        <dbReference type="EMBL" id="SVE15213.1"/>
    </source>
</evidence>
<feature type="region of interest" description="Disordered" evidence="1">
    <location>
        <begin position="1"/>
        <end position="33"/>
    </location>
</feature>
<organism evidence="2">
    <name type="scientific">marine metagenome</name>
    <dbReference type="NCBI Taxonomy" id="408172"/>
    <lineage>
        <taxon>unclassified sequences</taxon>
        <taxon>metagenomes</taxon>
        <taxon>ecological metagenomes</taxon>
    </lineage>
</organism>
<protein>
    <submittedName>
        <fullName evidence="2">Uncharacterized protein</fullName>
    </submittedName>
</protein>
<dbReference type="EMBL" id="UINC01197630">
    <property type="protein sequence ID" value="SVE15213.1"/>
    <property type="molecule type" value="Genomic_DNA"/>
</dbReference>
<reference evidence="2" key="1">
    <citation type="submission" date="2018-05" db="EMBL/GenBank/DDBJ databases">
        <authorList>
            <person name="Lanie J.A."/>
            <person name="Ng W.-L."/>
            <person name="Kazmierczak K.M."/>
            <person name="Andrzejewski T.M."/>
            <person name="Davidsen T.M."/>
            <person name="Wayne K.J."/>
            <person name="Tettelin H."/>
            <person name="Glass J.I."/>
            <person name="Rusch D."/>
            <person name="Podicherti R."/>
            <person name="Tsui H.-C.T."/>
            <person name="Winkler M.E."/>
        </authorList>
    </citation>
    <scope>NUCLEOTIDE SEQUENCE</scope>
</reference>
<accession>A0A383B5W9</accession>
<sequence>MMRKFNLKKVKRKMKYENKENNAEKAQKKQDKQWEDLHGISRQENQRLLLAGFHEEYDSNEEWYRDMKIDEAIRTKEKEMEEEE</sequence>
<feature type="compositionally biased region" description="Basic residues" evidence="1">
    <location>
        <begin position="1"/>
        <end position="14"/>
    </location>
</feature>
<proteinExistence type="predicted"/>